<proteinExistence type="predicted"/>
<dbReference type="InterPro" id="IPR037401">
    <property type="entry name" value="SnoaL-like"/>
</dbReference>
<evidence type="ECO:0000313" key="3">
    <source>
        <dbReference type="Proteomes" id="UP000319732"/>
    </source>
</evidence>
<organism evidence="2 3">
    <name type="scientific">Exilibacterium tricleocarpae</name>
    <dbReference type="NCBI Taxonomy" id="2591008"/>
    <lineage>
        <taxon>Bacteria</taxon>
        <taxon>Pseudomonadati</taxon>
        <taxon>Pseudomonadota</taxon>
        <taxon>Gammaproteobacteria</taxon>
        <taxon>Cellvibrionales</taxon>
        <taxon>Cellvibrionaceae</taxon>
        <taxon>Exilibacterium</taxon>
    </lineage>
</organism>
<keyword evidence="3" id="KW-1185">Reference proteome</keyword>
<dbReference type="RefSeq" id="WP_142904752.1">
    <property type="nucleotide sequence ID" value="NZ_ML660093.1"/>
</dbReference>
<sequence length="158" mass="17049">MTPERMYQLAAGLGAAKNRQDVAAALTFMHDDIELTSPAWGAIARGKAENAALLTHFFANYPDYEVSFEGYVADGKHFVGWGGVRMTMAAKASDASGMLPNGRLIAIPVTIRMTFKEDLIATEHFMCDLAQIATQSGISIDGMWKNIFGMSPPSAATQ</sequence>
<reference evidence="2 3" key="1">
    <citation type="submission" date="2019-06" db="EMBL/GenBank/DDBJ databases">
        <title>Whole genome sequence for Cellvibrionaceae sp. R142.</title>
        <authorList>
            <person name="Wang G."/>
        </authorList>
    </citation>
    <scope>NUCLEOTIDE SEQUENCE [LARGE SCALE GENOMIC DNA]</scope>
    <source>
        <strain evidence="2 3">R142</strain>
    </source>
</reference>
<dbReference type="EMBL" id="VHSG01000012">
    <property type="protein sequence ID" value="TQV78917.1"/>
    <property type="molecule type" value="Genomic_DNA"/>
</dbReference>
<accession>A0A545TNW6</accession>
<dbReference type="InterPro" id="IPR032710">
    <property type="entry name" value="NTF2-like_dom_sf"/>
</dbReference>
<gene>
    <name evidence="2" type="ORF">FKG94_12945</name>
</gene>
<feature type="domain" description="SnoaL-like" evidence="1">
    <location>
        <begin position="16"/>
        <end position="121"/>
    </location>
</feature>
<dbReference type="OrthoDB" id="3687006at2"/>
<name>A0A545TNW6_9GAMM</name>
<comment type="caution">
    <text evidence="2">The sequence shown here is derived from an EMBL/GenBank/DDBJ whole genome shotgun (WGS) entry which is preliminary data.</text>
</comment>
<dbReference type="AlphaFoldDB" id="A0A545TNW6"/>
<evidence type="ECO:0000313" key="2">
    <source>
        <dbReference type="EMBL" id="TQV78917.1"/>
    </source>
</evidence>
<dbReference type="Gene3D" id="3.10.450.50">
    <property type="match status" value="1"/>
</dbReference>
<dbReference type="Pfam" id="PF12680">
    <property type="entry name" value="SnoaL_2"/>
    <property type="match status" value="1"/>
</dbReference>
<evidence type="ECO:0000259" key="1">
    <source>
        <dbReference type="Pfam" id="PF12680"/>
    </source>
</evidence>
<protein>
    <submittedName>
        <fullName evidence="2">Nuclear transport factor 2 family protein</fullName>
    </submittedName>
</protein>
<dbReference type="Proteomes" id="UP000319732">
    <property type="component" value="Unassembled WGS sequence"/>
</dbReference>
<dbReference type="SUPFAM" id="SSF54427">
    <property type="entry name" value="NTF2-like"/>
    <property type="match status" value="1"/>
</dbReference>